<dbReference type="EMBL" id="CP043506">
    <property type="protein sequence ID" value="QEO16396.1"/>
    <property type="molecule type" value="Genomic_DNA"/>
</dbReference>
<evidence type="ECO:0000313" key="10">
    <source>
        <dbReference type="EMBL" id="QEO16396.1"/>
    </source>
</evidence>
<dbReference type="InterPro" id="IPR058624">
    <property type="entry name" value="MdtA-like_HH"/>
</dbReference>
<name>A0A5C1YJI3_9PROT</name>
<gene>
    <name evidence="10" type="ORF">FLP30_00375</name>
</gene>
<dbReference type="InterPro" id="IPR058634">
    <property type="entry name" value="AaeA-lik-b-barrel"/>
</dbReference>
<dbReference type="GO" id="GO:0055085">
    <property type="term" value="P:transmembrane transport"/>
    <property type="evidence" value="ECO:0007669"/>
    <property type="project" value="InterPro"/>
</dbReference>
<protein>
    <submittedName>
        <fullName evidence="10">HlyD family secretion protein</fullName>
    </submittedName>
</protein>
<feature type="domain" description="p-hydroxybenzoic acid efflux pump subunit AaeA-like beta-barrel" evidence="9">
    <location>
        <begin position="271"/>
        <end position="345"/>
    </location>
</feature>
<dbReference type="PANTHER" id="PTHR30386:SF26">
    <property type="entry name" value="TRANSPORT PROTEIN COMB"/>
    <property type="match status" value="1"/>
</dbReference>
<proteinExistence type="predicted"/>
<dbReference type="InterPro" id="IPR050739">
    <property type="entry name" value="MFP"/>
</dbReference>
<dbReference type="GO" id="GO:0016020">
    <property type="term" value="C:membrane"/>
    <property type="evidence" value="ECO:0007669"/>
    <property type="project" value="UniProtKB-SubCell"/>
</dbReference>
<dbReference type="SUPFAM" id="SSF111369">
    <property type="entry name" value="HlyD-like secretion proteins"/>
    <property type="match status" value="2"/>
</dbReference>
<keyword evidence="2 6" id="KW-0812">Transmembrane</keyword>
<keyword evidence="4 6" id="KW-0472">Membrane</keyword>
<dbReference type="Pfam" id="PF25963">
    <property type="entry name" value="Beta-barrel_AAEA"/>
    <property type="match status" value="1"/>
</dbReference>
<evidence type="ECO:0000256" key="4">
    <source>
        <dbReference type="ARBA" id="ARBA00023136"/>
    </source>
</evidence>
<keyword evidence="3 6" id="KW-1133">Transmembrane helix</keyword>
<dbReference type="Gene3D" id="1.10.287.470">
    <property type="entry name" value="Helix hairpin bin"/>
    <property type="match status" value="2"/>
</dbReference>
<evidence type="ECO:0000259" key="7">
    <source>
        <dbReference type="Pfam" id="PF25876"/>
    </source>
</evidence>
<evidence type="ECO:0000313" key="11">
    <source>
        <dbReference type="Proteomes" id="UP000324536"/>
    </source>
</evidence>
<reference evidence="10 11" key="1">
    <citation type="submission" date="2019-09" db="EMBL/GenBank/DDBJ databases">
        <title>Genome sequencing of strain KACC 21233.</title>
        <authorList>
            <person name="Heo J."/>
            <person name="Kim S.-J."/>
            <person name="Kim J.-S."/>
            <person name="Hong S.-B."/>
            <person name="Kwon S.-W."/>
        </authorList>
    </citation>
    <scope>NUCLEOTIDE SEQUENCE [LARGE SCALE GENOMIC DNA]</scope>
    <source>
        <strain evidence="10 11">KACC 21233</strain>
    </source>
</reference>
<dbReference type="Gene3D" id="2.40.30.170">
    <property type="match status" value="1"/>
</dbReference>
<dbReference type="Gene3D" id="2.40.50.100">
    <property type="match status" value="1"/>
</dbReference>
<dbReference type="KEGG" id="acek:FLP30_00375"/>
<evidence type="ECO:0000259" key="9">
    <source>
        <dbReference type="Pfam" id="PF25963"/>
    </source>
</evidence>
<dbReference type="InterPro" id="IPR058625">
    <property type="entry name" value="MdtA-like_BSH"/>
</dbReference>
<dbReference type="PANTHER" id="PTHR30386">
    <property type="entry name" value="MEMBRANE FUSION SUBUNIT OF EMRAB-TOLC MULTIDRUG EFFLUX PUMP"/>
    <property type="match status" value="1"/>
</dbReference>
<dbReference type="RefSeq" id="WP_149277843.1">
    <property type="nucleotide sequence ID" value="NZ_CP043506.1"/>
</dbReference>
<feature type="domain" description="Multidrug resistance protein MdtA-like barrel-sandwich hybrid" evidence="8">
    <location>
        <begin position="63"/>
        <end position="266"/>
    </location>
</feature>
<organism evidence="10 11">
    <name type="scientific">Acetobacter vaccinii</name>
    <dbReference type="NCBI Taxonomy" id="2592655"/>
    <lineage>
        <taxon>Bacteria</taxon>
        <taxon>Pseudomonadati</taxon>
        <taxon>Pseudomonadota</taxon>
        <taxon>Alphaproteobacteria</taxon>
        <taxon>Acetobacterales</taxon>
        <taxon>Acetobacteraceae</taxon>
        <taxon>Acetobacter</taxon>
    </lineage>
</organism>
<feature type="transmembrane region" description="Helical" evidence="6">
    <location>
        <begin position="29"/>
        <end position="48"/>
    </location>
</feature>
<evidence type="ECO:0000259" key="8">
    <source>
        <dbReference type="Pfam" id="PF25917"/>
    </source>
</evidence>
<accession>A0A5C1YJI3</accession>
<comment type="subcellular location">
    <subcellularLocation>
        <location evidence="1">Membrane</location>
        <topology evidence="1">Single-pass membrane protein</topology>
    </subcellularLocation>
</comment>
<feature type="domain" description="Multidrug resistance protein MdtA-like alpha-helical hairpin" evidence="7">
    <location>
        <begin position="136"/>
        <end position="197"/>
    </location>
</feature>
<dbReference type="Pfam" id="PF25917">
    <property type="entry name" value="BSH_RND"/>
    <property type="match status" value="1"/>
</dbReference>
<feature type="region of interest" description="Disordered" evidence="5">
    <location>
        <begin position="1"/>
        <end position="23"/>
    </location>
</feature>
<evidence type="ECO:0000256" key="6">
    <source>
        <dbReference type="SAM" id="Phobius"/>
    </source>
</evidence>
<evidence type="ECO:0000256" key="2">
    <source>
        <dbReference type="ARBA" id="ARBA00022692"/>
    </source>
</evidence>
<dbReference type="AlphaFoldDB" id="A0A5C1YJI3"/>
<evidence type="ECO:0000256" key="5">
    <source>
        <dbReference type="SAM" id="MobiDB-lite"/>
    </source>
</evidence>
<keyword evidence="11" id="KW-1185">Reference proteome</keyword>
<evidence type="ECO:0000256" key="3">
    <source>
        <dbReference type="ARBA" id="ARBA00022989"/>
    </source>
</evidence>
<dbReference type="Pfam" id="PF25876">
    <property type="entry name" value="HH_MFP_RND"/>
    <property type="match status" value="1"/>
</dbReference>
<dbReference type="Proteomes" id="UP000324536">
    <property type="component" value="Chromosome"/>
</dbReference>
<sequence>MAEDHNEQSPPESGAQAAPQKKGSSRGKVILGGVIAVLVVCAALYWFLTRNEVETDDAFTAGRAVSIAPHVEGYVVELLVNDNQFVRKGQVLARIDPRDWQASRDQAAATLAGAEAHVSAAQMMHEVALLQYPGKLIQAQGQLNQAKARELRAQADYRRQRSVERAATSQQDIDYARAALDMAHADVLTAQGAVQMAMPVKPNINNAVSLISENEAQVQSARAQLVEAELNLEWTVIRAPTDGWISQRNVEQGNYARKGQSLFAIVEPVVWIVANYKETQITNIRPGQKVDVRVDAYPSLRLHGHVDSIQKGTGATFSAFPPENATGNYVKIVQRVPVKILIDDGLNPDQPLALGLSVEPTVHVDTAGRSDAPPPASVQAAP</sequence>
<evidence type="ECO:0000256" key="1">
    <source>
        <dbReference type="ARBA" id="ARBA00004167"/>
    </source>
</evidence>
<dbReference type="OrthoDB" id="9811754at2"/>